<dbReference type="AlphaFoldDB" id="D1BX98"/>
<organism evidence="2 3">
    <name type="scientific">Xylanimonas cellulosilytica (strain DSM 15894 / JCM 12276 / CECT 5975 / KCTC 9989 / LMG 20990 / NBRC 107835 / XIL07)</name>
    <dbReference type="NCBI Taxonomy" id="446471"/>
    <lineage>
        <taxon>Bacteria</taxon>
        <taxon>Bacillati</taxon>
        <taxon>Actinomycetota</taxon>
        <taxon>Actinomycetes</taxon>
        <taxon>Micrococcales</taxon>
        <taxon>Promicromonosporaceae</taxon>
        <taxon>Xylanimonas</taxon>
    </lineage>
</organism>
<keyword evidence="1" id="KW-1133">Transmembrane helix</keyword>
<dbReference type="OrthoDB" id="3231229at2"/>
<feature type="transmembrane region" description="Helical" evidence="1">
    <location>
        <begin position="396"/>
        <end position="414"/>
    </location>
</feature>
<dbReference type="EMBL" id="CP001821">
    <property type="protein sequence ID" value="ACZ31666.1"/>
    <property type="molecule type" value="Genomic_DNA"/>
</dbReference>
<dbReference type="Gene3D" id="3.40.50.450">
    <property type="match status" value="1"/>
</dbReference>
<evidence type="ECO:0008006" key="4">
    <source>
        <dbReference type="Google" id="ProtNLM"/>
    </source>
</evidence>
<keyword evidence="3" id="KW-1185">Reference proteome</keyword>
<dbReference type="SUPFAM" id="SSF102405">
    <property type="entry name" value="MCP/YpsA-like"/>
    <property type="match status" value="1"/>
</dbReference>
<evidence type="ECO:0000313" key="2">
    <source>
        <dbReference type="EMBL" id="ACZ31666.1"/>
    </source>
</evidence>
<reference evidence="3" key="1">
    <citation type="submission" date="2009-11" db="EMBL/GenBank/DDBJ databases">
        <title>The complete chromosome of Xylanimonas cellulosilytica DSM 15894.</title>
        <authorList>
            <consortium name="US DOE Joint Genome Institute (JGI-PGF)"/>
            <person name="Lucas S."/>
            <person name="Copeland A."/>
            <person name="Lapidus A."/>
            <person name="Glavina del Rio T."/>
            <person name="Dalin E."/>
            <person name="Tice H."/>
            <person name="Bruce D."/>
            <person name="Goodwin L."/>
            <person name="Pitluck S."/>
            <person name="Kyrpides N."/>
            <person name="Mavromatis K."/>
            <person name="Ivanova N."/>
            <person name="Mikhailova N."/>
            <person name="Foster B."/>
            <person name="Clum A."/>
            <person name="Brettin T."/>
            <person name="Detter J.C."/>
            <person name="Han C."/>
            <person name="Larimer F."/>
            <person name="Land M."/>
            <person name="Hauser L."/>
            <person name="Markowitz V."/>
            <person name="Cheng J.F."/>
            <person name="Hugenholtz P."/>
            <person name="Woyke T."/>
            <person name="Wu D."/>
            <person name="Gehrich-Schroeter G."/>
            <person name="Schneider S."/>
            <person name="Pukall S.R."/>
            <person name="Klenk H.P."/>
            <person name="Eisen J.A."/>
        </authorList>
    </citation>
    <scope>NUCLEOTIDE SEQUENCE [LARGE SCALE GENOMIC DNA]</scope>
    <source>
        <strain evidence="3">DSM 15894 / CECT 5975 / LMG 20990 / XIL07</strain>
    </source>
</reference>
<dbReference type="Proteomes" id="UP000002255">
    <property type="component" value="Chromosome"/>
</dbReference>
<sequence>MPVRVWIGATGHRDVPEAAALVAAIRQVIVETREAVQAVGIDGVVFGVVSALAEGADRVIARTVLDEPGAVLEVTLPLPADEYEQDFADDASRADFRQLLDRAAVVRTEPAAAERESAYMLAGYRVVERSDVLIAVWDERAGRGLGGTADVVAAARRAAPTPVVYRIVPGTWHLERDGGSLDLTPYVQLARFDSELTPAVAADAGLAETVGRMAGLPDEALAPWLRWIAPPFAHADALAVRYQRLYNLSTSGLFAGSALAVALGAFQVIAFHDQVWLVGSELVLLIALLALVVVARRGELHARWLSYRALAELCRSAFFLALVEETSGRARTGTSIGQRTGRWVPRAAEELWLTRPQDEVPLDVGQLRDLLLRCWVDDQSGYQLSRSRRLELREKASVGVLYVLFAVTLVAVAIHLVADLMHDEEWLAGTFALVAIVLPAVGAALGALRAQRDYQQNAVRARHSGETLATLSERLSVATRREELHGVSRQVAEHLAQENLDWYGGMLYRDVELHV</sequence>
<feature type="transmembrane region" description="Helical" evidence="1">
    <location>
        <begin position="426"/>
        <end position="448"/>
    </location>
</feature>
<reference evidence="2 3" key="2">
    <citation type="journal article" date="2010" name="Stand. Genomic Sci.">
        <title>Complete genome sequence of Xylanimonas cellulosilytica type strain (XIL07).</title>
        <authorList>
            <person name="Foster B."/>
            <person name="Pukall R."/>
            <person name="Abt B."/>
            <person name="Nolan M."/>
            <person name="Glavina Del Rio T."/>
            <person name="Chen F."/>
            <person name="Lucas S."/>
            <person name="Tice H."/>
            <person name="Pitluck S."/>
            <person name="Cheng J.-F."/>
            <person name="Chertkov O."/>
            <person name="Brettin T."/>
            <person name="Han C."/>
            <person name="Detter J.C."/>
            <person name="Bruce D."/>
            <person name="Goodwin L."/>
            <person name="Ivanova N."/>
            <person name="Mavromatis K."/>
            <person name="Pati A."/>
            <person name="Mikhailova N."/>
            <person name="Chen A."/>
            <person name="Palaniappan K."/>
            <person name="Land M."/>
            <person name="Hauser L."/>
            <person name="Chang Y.-J."/>
            <person name="Jeffries C.D."/>
            <person name="Chain P."/>
            <person name="Rohde M."/>
            <person name="Goeker M."/>
            <person name="Bristow J."/>
            <person name="Eisen J.A."/>
            <person name="Markowitz V."/>
            <person name="Hugenholtz P."/>
            <person name="Kyrpides N.C."/>
            <person name="Klenk H.-P."/>
            <person name="Lapidus A."/>
        </authorList>
    </citation>
    <scope>NUCLEOTIDE SEQUENCE [LARGE SCALE GENOMIC DNA]</scope>
    <source>
        <strain evidence="3">DSM 15894 / CECT 5975 / LMG 20990 / XIL07</strain>
    </source>
</reference>
<feature type="transmembrane region" description="Helical" evidence="1">
    <location>
        <begin position="275"/>
        <end position="295"/>
    </location>
</feature>
<proteinExistence type="predicted"/>
<gene>
    <name evidence="2" type="ordered locus">Xcel_2652</name>
</gene>
<dbReference type="RefSeq" id="WP_012879408.1">
    <property type="nucleotide sequence ID" value="NC_013530.1"/>
</dbReference>
<keyword evidence="1" id="KW-0812">Transmembrane</keyword>
<evidence type="ECO:0000313" key="3">
    <source>
        <dbReference type="Proteomes" id="UP000002255"/>
    </source>
</evidence>
<dbReference type="STRING" id="446471.Xcel_2652"/>
<dbReference type="eggNOG" id="COG0758">
    <property type="taxonomic scope" value="Bacteria"/>
</dbReference>
<feature type="transmembrane region" description="Helical" evidence="1">
    <location>
        <begin position="245"/>
        <end position="269"/>
    </location>
</feature>
<name>D1BX98_XYLCX</name>
<protein>
    <recommendedName>
        <fullName evidence="4">SMODS and SLOG-associating 2TM effector domain-containing protein</fullName>
    </recommendedName>
</protein>
<dbReference type="KEGG" id="xce:Xcel_2652"/>
<accession>D1BX98</accession>
<dbReference type="HOGENOM" id="CLU_528861_0_0_11"/>
<keyword evidence="1" id="KW-0472">Membrane</keyword>
<evidence type="ECO:0000256" key="1">
    <source>
        <dbReference type="SAM" id="Phobius"/>
    </source>
</evidence>